<dbReference type="SUPFAM" id="SSF52540">
    <property type="entry name" value="P-loop containing nucleoside triphosphate hydrolases"/>
    <property type="match status" value="1"/>
</dbReference>
<reference evidence="9 10" key="1">
    <citation type="submission" date="2020-12" db="EMBL/GenBank/DDBJ databases">
        <title>Revised draft genomes of Rhodomicrobium vannielii ATCC 17100 and Rhodomicrobium udaipurense JA643.</title>
        <authorList>
            <person name="Conners E.M."/>
            <person name="Davenport E.J."/>
            <person name="Bose A."/>
        </authorList>
    </citation>
    <scope>NUCLEOTIDE SEQUENCE [LARGE SCALE GENOMIC DNA]</scope>
    <source>
        <strain evidence="9 10">JA643</strain>
    </source>
</reference>
<dbReference type="AlphaFoldDB" id="A0A8I1G8K4"/>
<evidence type="ECO:0000256" key="6">
    <source>
        <dbReference type="ARBA" id="ARBA00023159"/>
    </source>
</evidence>
<dbReference type="InterPro" id="IPR058031">
    <property type="entry name" value="AAA_lid_NorR"/>
</dbReference>
<dbReference type="InterPro" id="IPR029016">
    <property type="entry name" value="GAF-like_dom_sf"/>
</dbReference>
<dbReference type="PANTHER" id="PTHR32071:SF81">
    <property type="entry name" value="PROPIONATE CATABOLISM OPERON REGULATORY PROTEIN"/>
    <property type="match status" value="1"/>
</dbReference>
<keyword evidence="3" id="KW-0902">Two-component regulatory system</keyword>
<comment type="caution">
    <text evidence="9">The sequence shown here is derived from an EMBL/GenBank/DDBJ whole genome shotgun (WGS) entry which is preliminary data.</text>
</comment>
<evidence type="ECO:0000259" key="8">
    <source>
        <dbReference type="PROSITE" id="PS50045"/>
    </source>
</evidence>
<dbReference type="Gene3D" id="1.10.8.60">
    <property type="match status" value="1"/>
</dbReference>
<dbReference type="GO" id="GO:0006355">
    <property type="term" value="P:regulation of DNA-templated transcription"/>
    <property type="evidence" value="ECO:0007669"/>
    <property type="project" value="InterPro"/>
</dbReference>
<keyword evidence="10" id="KW-1185">Reference proteome</keyword>
<evidence type="ECO:0000313" key="9">
    <source>
        <dbReference type="EMBL" id="MBJ7542538.1"/>
    </source>
</evidence>
<dbReference type="InterPro" id="IPR027417">
    <property type="entry name" value="P-loop_NTPase"/>
</dbReference>
<dbReference type="Pfam" id="PF00158">
    <property type="entry name" value="Sigma54_activat"/>
    <property type="match status" value="1"/>
</dbReference>
<keyword evidence="5" id="KW-0238">DNA-binding</keyword>
<dbReference type="InterPro" id="IPR003018">
    <property type="entry name" value="GAF"/>
</dbReference>
<evidence type="ECO:0000256" key="7">
    <source>
        <dbReference type="ARBA" id="ARBA00023163"/>
    </source>
</evidence>
<dbReference type="CDD" id="cd00009">
    <property type="entry name" value="AAA"/>
    <property type="match status" value="1"/>
</dbReference>
<name>A0A8I1G8K4_9HYPH</name>
<dbReference type="InterPro" id="IPR002078">
    <property type="entry name" value="Sigma_54_int"/>
</dbReference>
<dbReference type="FunFam" id="3.40.50.300:FF:000006">
    <property type="entry name" value="DNA-binding transcriptional regulator NtrC"/>
    <property type="match status" value="1"/>
</dbReference>
<accession>A0A8I1G8K4</accession>
<dbReference type="InterPro" id="IPR009057">
    <property type="entry name" value="Homeodomain-like_sf"/>
</dbReference>
<dbReference type="Pfam" id="PF25601">
    <property type="entry name" value="AAA_lid_14"/>
    <property type="match status" value="1"/>
</dbReference>
<dbReference type="GO" id="GO:0005524">
    <property type="term" value="F:ATP binding"/>
    <property type="evidence" value="ECO:0007669"/>
    <property type="project" value="UniProtKB-KW"/>
</dbReference>
<evidence type="ECO:0000256" key="3">
    <source>
        <dbReference type="ARBA" id="ARBA00023012"/>
    </source>
</evidence>
<evidence type="ECO:0000256" key="5">
    <source>
        <dbReference type="ARBA" id="ARBA00023125"/>
    </source>
</evidence>
<sequence>MNQRAIRLAWEEFQQHGRKARLLPRAIAASWERSRSFGVGTALARAPLADEPEIFRRRSLNASFLAASHPALERSREMLRDAASMMILADRTGFVLETAGDGRVVEQGKGNALQTGGGWQEGAIGTNAIGTALAEQRPVQVTGAEHFCEDVQRWSCAAAPVHHPIDGELLGAVDISGPVATFNPQSMALAAAIGREIEATLEKAAKLDHEILLRHLLSKRSTWLSEDILVIDRRGYLVHSTETAMRKIDTASPDDLPRVLRRIIGSASAEAWERNCRDRFPNAGLEIVKNDGEVAGCLIVLLGKRSLPASPAIARAPKPAADAFDDIVGDSAVMRDIRERARKLAANPLPVLIEGETGVGKELFARAIKTASACASGPFVPVNCGGMARDLIASELFGYVKGAFTGADGNGRPGKIEKADGGILCLDEIGEMPMDLQSYLLRVLEDGIVYRVGDHEGRPVSIRLVSMTNRDLMEEVGAGRFRRDLFYRIAAARLRIPPLRERGDDVLVLAERFAARTAARLGRATPSFSNDALMLLRHYGWPGNVRELRNVIDAILALCETDRIDVEHLPLEMRMCDKASRGTCAEPAVAPKAPTVLPPRRGAKAPEREAILAEVEACGGNLTEAARRLGIARSTLYVRLAKYGVLRSPED</sequence>
<dbReference type="EMBL" id="JAEMUK010000007">
    <property type="protein sequence ID" value="MBJ7542538.1"/>
    <property type="molecule type" value="Genomic_DNA"/>
</dbReference>
<evidence type="ECO:0000256" key="4">
    <source>
        <dbReference type="ARBA" id="ARBA00023015"/>
    </source>
</evidence>
<dbReference type="GO" id="GO:0000160">
    <property type="term" value="P:phosphorelay signal transduction system"/>
    <property type="evidence" value="ECO:0007669"/>
    <property type="project" value="UniProtKB-KW"/>
</dbReference>
<dbReference type="PROSITE" id="PS50045">
    <property type="entry name" value="SIGMA54_INTERACT_4"/>
    <property type="match status" value="1"/>
</dbReference>
<keyword evidence="1" id="KW-0547">Nucleotide-binding</keyword>
<dbReference type="Gene3D" id="3.40.50.300">
    <property type="entry name" value="P-loop containing nucleotide triphosphate hydrolases"/>
    <property type="match status" value="1"/>
</dbReference>
<dbReference type="Pfam" id="PF02954">
    <property type="entry name" value="HTH_8"/>
    <property type="match status" value="1"/>
</dbReference>
<dbReference type="InterPro" id="IPR003593">
    <property type="entry name" value="AAA+_ATPase"/>
</dbReference>
<protein>
    <submittedName>
        <fullName evidence="9">Sigma-54-dependent Fis family transcriptional regulator</fullName>
    </submittedName>
</protein>
<dbReference type="RefSeq" id="WP_037238239.1">
    <property type="nucleotide sequence ID" value="NZ_JAEMUK010000007.1"/>
</dbReference>
<dbReference type="InterPro" id="IPR002197">
    <property type="entry name" value="HTH_Fis"/>
</dbReference>
<evidence type="ECO:0000256" key="2">
    <source>
        <dbReference type="ARBA" id="ARBA00022840"/>
    </source>
</evidence>
<feature type="domain" description="Sigma-54 factor interaction" evidence="8">
    <location>
        <begin position="327"/>
        <end position="557"/>
    </location>
</feature>
<dbReference type="Gene3D" id="3.30.450.40">
    <property type="match status" value="1"/>
</dbReference>
<dbReference type="PROSITE" id="PS00675">
    <property type="entry name" value="SIGMA54_INTERACT_1"/>
    <property type="match status" value="1"/>
</dbReference>
<keyword evidence="6" id="KW-0010">Activator</keyword>
<dbReference type="Proteomes" id="UP000623250">
    <property type="component" value="Unassembled WGS sequence"/>
</dbReference>
<keyword evidence="7" id="KW-0804">Transcription</keyword>
<proteinExistence type="predicted"/>
<dbReference type="InterPro" id="IPR025944">
    <property type="entry name" value="Sigma_54_int_dom_CS"/>
</dbReference>
<keyword evidence="4" id="KW-0805">Transcription regulation</keyword>
<evidence type="ECO:0000256" key="1">
    <source>
        <dbReference type="ARBA" id="ARBA00022741"/>
    </source>
</evidence>
<dbReference type="PANTHER" id="PTHR32071">
    <property type="entry name" value="TRANSCRIPTIONAL REGULATORY PROTEIN"/>
    <property type="match status" value="1"/>
</dbReference>
<gene>
    <name evidence="9" type="ORF">JDN41_03095</name>
</gene>
<dbReference type="Gene3D" id="1.10.10.60">
    <property type="entry name" value="Homeodomain-like"/>
    <property type="match status" value="1"/>
</dbReference>
<keyword evidence="2" id="KW-0067">ATP-binding</keyword>
<dbReference type="GO" id="GO:0043565">
    <property type="term" value="F:sequence-specific DNA binding"/>
    <property type="evidence" value="ECO:0007669"/>
    <property type="project" value="InterPro"/>
</dbReference>
<dbReference type="PROSITE" id="PS00688">
    <property type="entry name" value="SIGMA54_INTERACT_3"/>
    <property type="match status" value="1"/>
</dbReference>
<evidence type="ECO:0000313" key="10">
    <source>
        <dbReference type="Proteomes" id="UP000623250"/>
    </source>
</evidence>
<organism evidence="9 10">
    <name type="scientific">Rhodomicrobium udaipurense</name>
    <dbReference type="NCBI Taxonomy" id="1202716"/>
    <lineage>
        <taxon>Bacteria</taxon>
        <taxon>Pseudomonadati</taxon>
        <taxon>Pseudomonadota</taxon>
        <taxon>Alphaproteobacteria</taxon>
        <taxon>Hyphomicrobiales</taxon>
        <taxon>Hyphomicrobiaceae</taxon>
        <taxon>Rhodomicrobium</taxon>
    </lineage>
</organism>
<dbReference type="InterPro" id="IPR025662">
    <property type="entry name" value="Sigma_54_int_dom_ATP-bd_1"/>
</dbReference>
<dbReference type="Pfam" id="PF01590">
    <property type="entry name" value="GAF"/>
    <property type="match status" value="1"/>
</dbReference>
<dbReference type="SMART" id="SM00382">
    <property type="entry name" value="AAA"/>
    <property type="match status" value="1"/>
</dbReference>
<dbReference type="PRINTS" id="PR01590">
    <property type="entry name" value="HTHFIS"/>
</dbReference>
<dbReference type="SUPFAM" id="SSF46689">
    <property type="entry name" value="Homeodomain-like"/>
    <property type="match status" value="1"/>
</dbReference>